<feature type="domain" description="SH2" evidence="4">
    <location>
        <begin position="667"/>
        <end position="771"/>
    </location>
</feature>
<feature type="region of interest" description="Disordered" evidence="3">
    <location>
        <begin position="165"/>
        <end position="234"/>
    </location>
</feature>
<feature type="compositionally biased region" description="Polar residues" evidence="3">
    <location>
        <begin position="40"/>
        <end position="59"/>
    </location>
</feature>
<feature type="compositionally biased region" description="Pro residues" evidence="3">
    <location>
        <begin position="209"/>
        <end position="224"/>
    </location>
</feature>
<evidence type="ECO:0000256" key="3">
    <source>
        <dbReference type="SAM" id="MobiDB-lite"/>
    </source>
</evidence>
<feature type="compositionally biased region" description="Polar residues" evidence="3">
    <location>
        <begin position="1"/>
        <end position="16"/>
    </location>
</feature>
<feature type="compositionally biased region" description="Polar residues" evidence="3">
    <location>
        <begin position="428"/>
        <end position="441"/>
    </location>
</feature>
<evidence type="ECO:0000256" key="1">
    <source>
        <dbReference type="ARBA" id="ARBA00022999"/>
    </source>
</evidence>
<evidence type="ECO:0000313" key="5">
    <source>
        <dbReference type="EMBL" id="EDQ88862.1"/>
    </source>
</evidence>
<dbReference type="PANTHER" id="PTHR19969">
    <property type="entry name" value="SH2-SH3 ADAPTOR PROTEIN-RELATED"/>
    <property type="match status" value="1"/>
</dbReference>
<dbReference type="Proteomes" id="UP000001357">
    <property type="component" value="Unassembled WGS sequence"/>
</dbReference>
<dbReference type="GO" id="GO:0005737">
    <property type="term" value="C:cytoplasm"/>
    <property type="evidence" value="ECO:0000318"/>
    <property type="project" value="GO_Central"/>
</dbReference>
<dbReference type="EMBL" id="CH991553">
    <property type="protein sequence ID" value="EDQ88862.1"/>
    <property type="molecule type" value="Genomic_DNA"/>
</dbReference>
<dbReference type="GO" id="GO:0016477">
    <property type="term" value="P:cell migration"/>
    <property type="evidence" value="ECO:0000318"/>
    <property type="project" value="GO_Central"/>
</dbReference>
<dbReference type="GO" id="GO:0030971">
    <property type="term" value="F:receptor tyrosine kinase binding"/>
    <property type="evidence" value="ECO:0000318"/>
    <property type="project" value="GO_Central"/>
</dbReference>
<gene>
    <name evidence="5" type="ORF">MONBRDRAFT_26003</name>
</gene>
<dbReference type="RefSeq" id="XP_001746475.1">
    <property type="nucleotide sequence ID" value="XM_001746423.1"/>
</dbReference>
<feature type="domain" description="SH2" evidence="4">
    <location>
        <begin position="552"/>
        <end position="628"/>
    </location>
</feature>
<evidence type="ECO:0000313" key="6">
    <source>
        <dbReference type="Proteomes" id="UP000001357"/>
    </source>
</evidence>
<keyword evidence="6" id="KW-1185">Reference proteome</keyword>
<feature type="compositionally biased region" description="Basic and acidic residues" evidence="3">
    <location>
        <begin position="165"/>
        <end position="179"/>
    </location>
</feature>
<dbReference type="KEGG" id="mbr:MONBRDRAFT_26003"/>
<feature type="region of interest" description="Disordered" evidence="3">
    <location>
        <begin position="420"/>
        <end position="492"/>
    </location>
</feature>
<dbReference type="CDD" id="cd00173">
    <property type="entry name" value="SH2"/>
    <property type="match status" value="3"/>
</dbReference>
<feature type="region of interest" description="Disordered" evidence="3">
    <location>
        <begin position="364"/>
        <end position="394"/>
    </location>
</feature>
<evidence type="ECO:0000256" key="2">
    <source>
        <dbReference type="PROSITE-ProRule" id="PRU00191"/>
    </source>
</evidence>
<feature type="compositionally biased region" description="Acidic residues" evidence="3">
    <location>
        <begin position="473"/>
        <end position="486"/>
    </location>
</feature>
<accession>A9V133</accession>
<sequence>MGKAQSKNESPSQAASTLPVADPEVECDEDGLPLPDAHAQTFSDSARSSFDANGQQQPWLQPNAPRDAIHEFLLLQSQGDFVIYKDPKTQTTHLAVQNGTGVDHFAIIENEEQKFQAAVDHSYAVQPTFESLEALVKFYQRRDLNMAIHPFRLRQTPSVFQLDETVHSTEEPLLPKDSESSAPATPVPTPVADNGGPDEPDLVEATSPQPDPVLPRAPATPVPTPVADSDEPGETDLVEVTTTTADSLYGTAVGEPLSMDLSDIGPTDMAYGDVRRPVDATIEEESDDEENVVDFGFGNEAAGDLTAGSSEARRLITLGCEDDDDEESLLYFDLPMLSAAMAAGTEGGEGEGIKTESAYDLDMGSGLDAPVNPLPETFESKVEPDAPDATRPQAYENDFSPLLATVNDALVQAAEVELAESKPVNASHPDSPSTGKLDSTQAASAAAGLPDAPPRPSLNQSQDNLDAGKGDMDLDAINEDATDGDEHDPAMNDVDYLKPAVLGERAENGDAGQSNDYSKAYERLPDDDTEDIYRWARGIDPHLSAGAIQPLWVHGTYLNRDKAEQLLVRFGRGQGLFLVRERQLRDANDACRFCLSLVIDHGIEHHLIADNGTMYSMPGSKQFRTVRQASDLSSILMQINAAVPGALRQAIVIPKLSREEIGGFPDFFHGKIDRHEANRRLRIDGGNAEGHYLVRVSSNVHGSANSGAAAAFVISVVSNKLPMHHVVRRDGNHWVLNDAFKFPHNCINLTDVLSFLMHPLAHVSFQLRSYVRCPPVYRPKPFGAPVSEFDGLPPPLIMSPPPPQVPSMANRPKRMYYALCQFDPVAGVASLTKHQICRCFLS</sequence>
<reference evidence="5 6" key="1">
    <citation type="journal article" date="2008" name="Nature">
        <title>The genome of the choanoflagellate Monosiga brevicollis and the origin of metazoans.</title>
        <authorList>
            <consortium name="JGI Sequencing"/>
            <person name="King N."/>
            <person name="Westbrook M.J."/>
            <person name="Young S.L."/>
            <person name="Kuo A."/>
            <person name="Abedin M."/>
            <person name="Chapman J."/>
            <person name="Fairclough S."/>
            <person name="Hellsten U."/>
            <person name="Isogai Y."/>
            <person name="Letunic I."/>
            <person name="Marr M."/>
            <person name="Pincus D."/>
            <person name="Putnam N."/>
            <person name="Rokas A."/>
            <person name="Wright K.J."/>
            <person name="Zuzow R."/>
            <person name="Dirks W."/>
            <person name="Good M."/>
            <person name="Goodstein D."/>
            <person name="Lemons D."/>
            <person name="Li W."/>
            <person name="Lyons J.B."/>
            <person name="Morris A."/>
            <person name="Nichols S."/>
            <person name="Richter D.J."/>
            <person name="Salamov A."/>
            <person name="Bork P."/>
            <person name="Lim W.A."/>
            <person name="Manning G."/>
            <person name="Miller W.T."/>
            <person name="McGinnis W."/>
            <person name="Shapiro H."/>
            <person name="Tjian R."/>
            <person name="Grigoriev I.V."/>
            <person name="Rokhsar D."/>
        </authorList>
    </citation>
    <scope>NUCLEOTIDE SEQUENCE [LARGE SCALE GENOMIC DNA]</scope>
    <source>
        <strain evidence="6">MX1 / ATCC 50154</strain>
    </source>
</reference>
<protein>
    <recommendedName>
        <fullName evidence="4">SH2 domain-containing protein</fullName>
    </recommendedName>
</protein>
<dbReference type="SMART" id="SM00252">
    <property type="entry name" value="SH2"/>
    <property type="match status" value="3"/>
</dbReference>
<dbReference type="Gene3D" id="3.30.505.10">
    <property type="entry name" value="SH2 domain"/>
    <property type="match status" value="3"/>
</dbReference>
<dbReference type="InterPro" id="IPR036860">
    <property type="entry name" value="SH2_dom_sf"/>
</dbReference>
<dbReference type="GeneID" id="5891702"/>
<dbReference type="GO" id="GO:0007167">
    <property type="term" value="P:enzyme-linked receptor protein signaling pathway"/>
    <property type="evidence" value="ECO:0000318"/>
    <property type="project" value="GO_Central"/>
</dbReference>
<dbReference type="Pfam" id="PF00017">
    <property type="entry name" value="SH2"/>
    <property type="match status" value="2"/>
</dbReference>
<dbReference type="InterPro" id="IPR051184">
    <property type="entry name" value="Tyrosine-phos_adapter"/>
</dbReference>
<dbReference type="SUPFAM" id="SSF55550">
    <property type="entry name" value="SH2 domain"/>
    <property type="match status" value="3"/>
</dbReference>
<proteinExistence type="predicted"/>
<keyword evidence="1 2" id="KW-0727">SH2 domain</keyword>
<name>A9V133_MONBE</name>
<organism evidence="5 6">
    <name type="scientific">Monosiga brevicollis</name>
    <name type="common">Choanoflagellate</name>
    <dbReference type="NCBI Taxonomy" id="81824"/>
    <lineage>
        <taxon>Eukaryota</taxon>
        <taxon>Choanoflagellata</taxon>
        <taxon>Craspedida</taxon>
        <taxon>Salpingoecidae</taxon>
        <taxon>Monosiga</taxon>
    </lineage>
</organism>
<feature type="domain" description="SH2" evidence="4">
    <location>
        <begin position="59"/>
        <end position="157"/>
    </location>
</feature>
<dbReference type="PANTHER" id="PTHR19969:SF5">
    <property type="entry name" value="CRK-LIKE PROTEIN"/>
    <property type="match status" value="1"/>
</dbReference>
<evidence type="ECO:0000259" key="4">
    <source>
        <dbReference type="PROSITE" id="PS50001"/>
    </source>
</evidence>
<dbReference type="GO" id="GO:0035591">
    <property type="term" value="F:signaling adaptor activity"/>
    <property type="evidence" value="ECO:0000318"/>
    <property type="project" value="GO_Central"/>
</dbReference>
<feature type="region of interest" description="Disordered" evidence="3">
    <location>
        <begin position="1"/>
        <end position="59"/>
    </location>
</feature>
<dbReference type="PROSITE" id="PS50001">
    <property type="entry name" value="SH2"/>
    <property type="match status" value="3"/>
</dbReference>
<dbReference type="InParanoid" id="A9V133"/>
<dbReference type="AlphaFoldDB" id="A9V133"/>
<dbReference type="InterPro" id="IPR000980">
    <property type="entry name" value="SH2"/>
</dbReference>